<comment type="subunit">
    <text evidence="8 10">Part of the 50S ribosomal subunit. Forms a cluster with proteins L14 and L19.</text>
</comment>
<dbReference type="InterPro" id="IPR019927">
    <property type="entry name" value="Ribosomal_uL3_bac/org-type"/>
</dbReference>
<dbReference type="GO" id="GO:0022625">
    <property type="term" value="C:cytosolic large ribosomal subunit"/>
    <property type="evidence" value="ECO:0007669"/>
    <property type="project" value="TreeGrafter"/>
</dbReference>
<dbReference type="STRING" id="980561.A1359_17790"/>
<dbReference type="HAMAP" id="MF_01325_B">
    <property type="entry name" value="Ribosomal_uL3_B"/>
    <property type="match status" value="1"/>
</dbReference>
<evidence type="ECO:0000256" key="8">
    <source>
        <dbReference type="HAMAP-Rule" id="MF_01325"/>
    </source>
</evidence>
<evidence type="ECO:0000313" key="12">
    <source>
        <dbReference type="EMBL" id="OAI10057.1"/>
    </source>
</evidence>
<comment type="similarity">
    <text evidence="1 8 9">Belongs to the universal ribosomal protein uL3 family.</text>
</comment>
<dbReference type="InterPro" id="IPR019926">
    <property type="entry name" value="Ribosomal_uL3_CS"/>
</dbReference>
<evidence type="ECO:0000256" key="11">
    <source>
        <dbReference type="SAM" id="MobiDB-lite"/>
    </source>
</evidence>
<dbReference type="Gene3D" id="2.40.30.10">
    <property type="entry name" value="Translation factors"/>
    <property type="match status" value="1"/>
</dbReference>
<keyword evidence="4 8" id="KW-0694">RNA-binding</keyword>
<dbReference type="GO" id="GO:0019843">
    <property type="term" value="F:rRNA binding"/>
    <property type="evidence" value="ECO:0007669"/>
    <property type="project" value="UniProtKB-UniRule"/>
</dbReference>
<gene>
    <name evidence="8" type="primary">rplC</name>
    <name evidence="12" type="ORF">A1359_17790</name>
</gene>
<evidence type="ECO:0000256" key="10">
    <source>
        <dbReference type="RuleBase" id="RU003906"/>
    </source>
</evidence>
<dbReference type="FunFam" id="3.30.160.810:FF:000001">
    <property type="entry name" value="50S ribosomal protein L3"/>
    <property type="match status" value="1"/>
</dbReference>
<feature type="modified residue" description="N5-methylglutamine" evidence="8">
    <location>
        <position position="153"/>
    </location>
</feature>
<dbReference type="AlphaFoldDB" id="A0A177MWF7"/>
<name>A0A177MWF7_9GAMM</name>
<proteinExistence type="inferred from homology"/>
<dbReference type="Proteomes" id="UP000078476">
    <property type="component" value="Unassembled WGS sequence"/>
</dbReference>
<dbReference type="GO" id="GO:0006412">
    <property type="term" value="P:translation"/>
    <property type="evidence" value="ECO:0007669"/>
    <property type="project" value="UniProtKB-UniRule"/>
</dbReference>
<evidence type="ECO:0000256" key="6">
    <source>
        <dbReference type="ARBA" id="ARBA00023274"/>
    </source>
</evidence>
<dbReference type="Gene3D" id="3.30.160.810">
    <property type="match status" value="1"/>
</dbReference>
<dbReference type="SUPFAM" id="SSF50447">
    <property type="entry name" value="Translation proteins"/>
    <property type="match status" value="1"/>
</dbReference>
<dbReference type="FunFam" id="2.40.30.10:FF:000004">
    <property type="entry name" value="50S ribosomal protein L3"/>
    <property type="match status" value="1"/>
</dbReference>
<dbReference type="OrthoDB" id="9806135at2"/>
<accession>A0A177MWF7</accession>
<feature type="region of interest" description="Disordered" evidence="11">
    <location>
        <begin position="135"/>
        <end position="155"/>
    </location>
</feature>
<reference evidence="12 13" key="1">
    <citation type="submission" date="2016-03" db="EMBL/GenBank/DDBJ databases">
        <authorList>
            <person name="Ploux O."/>
        </authorList>
    </citation>
    <scope>NUCLEOTIDE SEQUENCE [LARGE SCALE GENOMIC DNA]</scope>
    <source>
        <strain evidence="12 13">R-45370</strain>
    </source>
</reference>
<evidence type="ECO:0000256" key="2">
    <source>
        <dbReference type="ARBA" id="ARBA00022481"/>
    </source>
</evidence>
<comment type="caution">
    <text evidence="12">The sequence shown here is derived from an EMBL/GenBank/DDBJ whole genome shotgun (WGS) entry which is preliminary data.</text>
</comment>
<evidence type="ECO:0000256" key="3">
    <source>
        <dbReference type="ARBA" id="ARBA00022730"/>
    </source>
</evidence>
<dbReference type="InterPro" id="IPR009000">
    <property type="entry name" value="Transl_B-barrel_sf"/>
</dbReference>
<dbReference type="InterPro" id="IPR000597">
    <property type="entry name" value="Ribosomal_uL3"/>
</dbReference>
<evidence type="ECO:0000256" key="9">
    <source>
        <dbReference type="RuleBase" id="RU003905"/>
    </source>
</evidence>
<evidence type="ECO:0000313" key="13">
    <source>
        <dbReference type="Proteomes" id="UP000078476"/>
    </source>
</evidence>
<sequence length="216" mass="22761">MSIGLVGRKCGMTRIFCEDGTSVPVTVLHIDSNRVIQVKDVENDGYRAIQVAAGDVKSSKVSKAMAGHYAAANVTAGRGLWEFRLKDDEGVELSAGSELSVNVFEAGQIIDVSGTSIGKGFAGTVKRYNFSMQDATHGNSRSHRVPGSTGMNQTPGRVFKGKKMCGHMGAVKTTTQNLTIHAVDADRNLILVKGAVPGAKGGDVIITPAVKMKNKG</sequence>
<dbReference type="PANTHER" id="PTHR11229">
    <property type="entry name" value="50S RIBOSOMAL PROTEIN L3"/>
    <property type="match status" value="1"/>
</dbReference>
<keyword evidence="2 8" id="KW-0488">Methylation</keyword>
<evidence type="ECO:0000256" key="5">
    <source>
        <dbReference type="ARBA" id="ARBA00022980"/>
    </source>
</evidence>
<keyword evidence="3 8" id="KW-0699">rRNA-binding</keyword>
<organism evidence="12 13">
    <name type="scientific">Methylomonas lenta</name>
    <dbReference type="NCBI Taxonomy" id="980561"/>
    <lineage>
        <taxon>Bacteria</taxon>
        <taxon>Pseudomonadati</taxon>
        <taxon>Pseudomonadota</taxon>
        <taxon>Gammaproteobacteria</taxon>
        <taxon>Methylococcales</taxon>
        <taxon>Methylococcaceae</taxon>
        <taxon>Methylomonas</taxon>
    </lineage>
</organism>
<evidence type="ECO:0000256" key="1">
    <source>
        <dbReference type="ARBA" id="ARBA00006540"/>
    </source>
</evidence>
<dbReference type="PANTHER" id="PTHR11229:SF16">
    <property type="entry name" value="LARGE RIBOSOMAL SUBUNIT PROTEIN UL3C"/>
    <property type="match status" value="1"/>
</dbReference>
<keyword evidence="13" id="KW-1185">Reference proteome</keyword>
<keyword evidence="6 8" id="KW-0687">Ribonucleoprotein</keyword>
<dbReference type="PROSITE" id="PS00474">
    <property type="entry name" value="RIBOSOMAL_L3"/>
    <property type="match status" value="1"/>
</dbReference>
<dbReference type="GO" id="GO:0003735">
    <property type="term" value="F:structural constituent of ribosome"/>
    <property type="evidence" value="ECO:0007669"/>
    <property type="project" value="UniProtKB-UniRule"/>
</dbReference>
<protein>
    <recommendedName>
        <fullName evidence="7 8">Large ribosomal subunit protein uL3</fullName>
    </recommendedName>
</protein>
<comment type="function">
    <text evidence="8 10">One of the primary rRNA binding proteins, it binds directly near the 3'-end of the 23S rRNA, where it nucleates assembly of the 50S subunit.</text>
</comment>
<comment type="PTM">
    <text evidence="8">Methylated by PrmB.</text>
</comment>
<dbReference type="EMBL" id="LUUI01000161">
    <property type="protein sequence ID" value="OAI10057.1"/>
    <property type="molecule type" value="Genomic_DNA"/>
</dbReference>
<dbReference type="Pfam" id="PF00297">
    <property type="entry name" value="Ribosomal_L3"/>
    <property type="match status" value="1"/>
</dbReference>
<keyword evidence="5 8" id="KW-0689">Ribosomal protein</keyword>
<evidence type="ECO:0000256" key="4">
    <source>
        <dbReference type="ARBA" id="ARBA00022884"/>
    </source>
</evidence>
<evidence type="ECO:0000256" key="7">
    <source>
        <dbReference type="ARBA" id="ARBA00035243"/>
    </source>
</evidence>
<dbReference type="NCBIfam" id="TIGR03625">
    <property type="entry name" value="L3_bact"/>
    <property type="match status" value="1"/>
</dbReference>
<dbReference type="RefSeq" id="WP_066987884.1">
    <property type="nucleotide sequence ID" value="NZ_LUUI01000161.1"/>
</dbReference>